<feature type="region of interest" description="Disordered" evidence="6">
    <location>
        <begin position="861"/>
        <end position="926"/>
    </location>
</feature>
<accession>A0A0D2JFL3</accession>
<dbReference type="InterPro" id="IPR001138">
    <property type="entry name" value="Zn2Cys6_DnaBD"/>
</dbReference>
<evidence type="ECO:0000256" key="1">
    <source>
        <dbReference type="ARBA" id="ARBA00004123"/>
    </source>
</evidence>
<proteinExistence type="predicted"/>
<name>A0A0D2JFL3_9EURO</name>
<feature type="region of interest" description="Disordered" evidence="6">
    <location>
        <begin position="596"/>
        <end position="615"/>
    </location>
</feature>
<dbReference type="PANTHER" id="PTHR31001:SF88">
    <property type="entry name" value="TRANSCRIPTION FACTOR PDR3"/>
    <property type="match status" value="1"/>
</dbReference>
<dbReference type="PROSITE" id="PS00463">
    <property type="entry name" value="ZN2_CY6_FUNGAL_1"/>
    <property type="match status" value="1"/>
</dbReference>
<feature type="region of interest" description="Disordered" evidence="6">
    <location>
        <begin position="545"/>
        <end position="588"/>
    </location>
</feature>
<evidence type="ECO:0000256" key="6">
    <source>
        <dbReference type="SAM" id="MobiDB-lite"/>
    </source>
</evidence>
<sequence>MSTPPPRSPRIDYAAKVPKRRANSCVPCRESKSRCSGGIPCSTCQRKRQKPRCFYRTIITRTGEDGELFGRSYSEQLQKEGFSSTALQDLAKRLDQADDEGHSSCPNDAFYGCFSLSRIVDEFKLLLPFEGSIQDLVASIQTVPVFRTGFDDEETPMSKGWGNLGQLLRGIGLRTFVVTDATSELTPSLRRLYLKYLSIRRLLDSGKVARAWANFPSIVRDAQLMGLDRDKGLRDSAADGDDTEPRRRIWWLLMDLDAQLSFLLGRQPLISPASTVPKPAVDASRREVKELHHNIMDFSQYLVEALGEMTSDRSEIGTEGERPPLETIPGQINSDQPAKRSTLETYLSRLQRLQSKLPHLPRNGMAEISLWIDIAEHQLEVQLFSMVLNCQLSRWTPPEPAQPIIERYTPSAPELGTPGNLPKPSCKNYLNETLQSGRSIIDTFDYIHSLDPSKSTSSWPRCFGVFCAAVILGMGRLGRKVDLETDSTRIERMLQIFQKLSKRSPGSRMPQMAVKILGDILEGIKVLDGLPGSRTDFCITSAVGETSSVTRPRPKDKVETTDPGPRVLLKRPKTSTYEEDIGAPKRQRYSEIQSGYDTSLPENASPWQTSHEQQYTQHISAFREMPPAPFHESSSQDSFAPPPPSQQQLAFPPGASTSFNASEQLEYTNVGFPSSHPDNSSEIFSVPWWVHPPMMFHPPMYHDGWQGQDLTFTMMNADAAQHTFYSETSTVPVREPHPLDPNIHDGQHIGLSDIGPPPSRGEPVPLSDPKAVQAAGSMQVGVERPRERQDGHFYDDTGECYSSQDHPASSPSLGGDFSHKEGIFGRPAAATRRRSAVDEYQRKGSGWPMDTPPIFTNKMGKGKHKDGIYTPQTPPHGSLLSPVSEDESKSRRHSSTPRQIARPALPASLETRSDVPTQEQQHMSLRSIDEENYTPLRKHSVVHTPEVGMADTTPRGEARVEHARDHAGQHGWRDQPQSQSAFDTTGPVPMPYDMEMTTQGMGYDQDFHRHLPSTKVVTTGPFTGEGHHWWSR</sequence>
<keyword evidence="5" id="KW-0539">Nucleus</keyword>
<feature type="domain" description="Zn(2)-C6 fungal-type" evidence="7">
    <location>
        <begin position="24"/>
        <end position="55"/>
    </location>
</feature>
<evidence type="ECO:0000256" key="5">
    <source>
        <dbReference type="ARBA" id="ARBA00023242"/>
    </source>
</evidence>
<dbReference type="RefSeq" id="XP_013275191.1">
    <property type="nucleotide sequence ID" value="XM_013419737.1"/>
</dbReference>
<gene>
    <name evidence="8" type="ORF">Z518_02710</name>
</gene>
<dbReference type="CDD" id="cd12148">
    <property type="entry name" value="fungal_TF_MHR"/>
    <property type="match status" value="1"/>
</dbReference>
<dbReference type="HOGENOM" id="CLU_012076_0_0_1"/>
<reference evidence="8 9" key="1">
    <citation type="submission" date="2015-01" db="EMBL/GenBank/DDBJ databases">
        <title>The Genome Sequence of Rhinocladiella mackenzie CBS 650.93.</title>
        <authorList>
            <consortium name="The Broad Institute Genomics Platform"/>
            <person name="Cuomo C."/>
            <person name="de Hoog S."/>
            <person name="Gorbushina A."/>
            <person name="Stielow B."/>
            <person name="Teixiera M."/>
            <person name="Abouelleil A."/>
            <person name="Chapman S.B."/>
            <person name="Priest M."/>
            <person name="Young S.K."/>
            <person name="Wortman J."/>
            <person name="Nusbaum C."/>
            <person name="Birren B."/>
        </authorList>
    </citation>
    <scope>NUCLEOTIDE SEQUENCE [LARGE SCALE GENOMIC DNA]</scope>
    <source>
        <strain evidence="8 9">CBS 650.93</strain>
    </source>
</reference>
<dbReference type="Gene3D" id="4.10.240.10">
    <property type="entry name" value="Zn(2)-C6 fungal-type DNA-binding domain"/>
    <property type="match status" value="1"/>
</dbReference>
<feature type="region of interest" description="Disordered" evidence="6">
    <location>
        <begin position="314"/>
        <end position="338"/>
    </location>
</feature>
<dbReference type="GO" id="GO:0003677">
    <property type="term" value="F:DNA binding"/>
    <property type="evidence" value="ECO:0007669"/>
    <property type="project" value="UniProtKB-KW"/>
</dbReference>
<feature type="compositionally biased region" description="Basic and acidic residues" evidence="6">
    <location>
        <begin position="314"/>
        <end position="324"/>
    </location>
</feature>
<keyword evidence="2" id="KW-0805">Transcription regulation</keyword>
<evidence type="ECO:0000256" key="4">
    <source>
        <dbReference type="ARBA" id="ARBA00023163"/>
    </source>
</evidence>
<dbReference type="PROSITE" id="PS50048">
    <property type="entry name" value="ZN2_CY6_FUNGAL_2"/>
    <property type="match status" value="1"/>
</dbReference>
<evidence type="ECO:0000256" key="2">
    <source>
        <dbReference type="ARBA" id="ARBA00023015"/>
    </source>
</evidence>
<dbReference type="SMART" id="SM00066">
    <property type="entry name" value="GAL4"/>
    <property type="match status" value="1"/>
</dbReference>
<dbReference type="Proteomes" id="UP000053617">
    <property type="component" value="Unassembled WGS sequence"/>
</dbReference>
<evidence type="ECO:0000256" key="3">
    <source>
        <dbReference type="ARBA" id="ARBA00023125"/>
    </source>
</evidence>
<keyword evidence="9" id="KW-1185">Reference proteome</keyword>
<evidence type="ECO:0000259" key="7">
    <source>
        <dbReference type="PROSITE" id="PS50048"/>
    </source>
</evidence>
<dbReference type="GO" id="GO:0008270">
    <property type="term" value="F:zinc ion binding"/>
    <property type="evidence" value="ECO:0007669"/>
    <property type="project" value="InterPro"/>
</dbReference>
<organism evidence="8 9">
    <name type="scientific">Rhinocladiella mackenziei CBS 650.93</name>
    <dbReference type="NCBI Taxonomy" id="1442369"/>
    <lineage>
        <taxon>Eukaryota</taxon>
        <taxon>Fungi</taxon>
        <taxon>Dikarya</taxon>
        <taxon>Ascomycota</taxon>
        <taxon>Pezizomycotina</taxon>
        <taxon>Eurotiomycetes</taxon>
        <taxon>Chaetothyriomycetidae</taxon>
        <taxon>Chaetothyriales</taxon>
        <taxon>Herpotrichiellaceae</taxon>
        <taxon>Rhinocladiella</taxon>
    </lineage>
</organism>
<dbReference type="GO" id="GO:0005634">
    <property type="term" value="C:nucleus"/>
    <property type="evidence" value="ECO:0007669"/>
    <property type="project" value="UniProtKB-SubCell"/>
</dbReference>
<dbReference type="CDD" id="cd00067">
    <property type="entry name" value="GAL4"/>
    <property type="match status" value="1"/>
</dbReference>
<dbReference type="PANTHER" id="PTHR31001">
    <property type="entry name" value="UNCHARACTERIZED TRANSCRIPTIONAL REGULATORY PROTEIN"/>
    <property type="match status" value="1"/>
</dbReference>
<dbReference type="GO" id="GO:0000981">
    <property type="term" value="F:DNA-binding transcription factor activity, RNA polymerase II-specific"/>
    <property type="evidence" value="ECO:0007669"/>
    <property type="project" value="InterPro"/>
</dbReference>
<evidence type="ECO:0000313" key="9">
    <source>
        <dbReference type="Proteomes" id="UP000053617"/>
    </source>
</evidence>
<dbReference type="InterPro" id="IPR036864">
    <property type="entry name" value="Zn2-C6_fun-type_DNA-bd_sf"/>
</dbReference>
<dbReference type="AlphaFoldDB" id="A0A0D2JFL3"/>
<dbReference type="OrthoDB" id="4159670at2759"/>
<dbReference type="VEuPathDB" id="FungiDB:Z518_02710"/>
<keyword evidence="4" id="KW-0804">Transcription</keyword>
<feature type="compositionally biased region" description="Polar residues" evidence="6">
    <location>
        <begin position="914"/>
        <end position="924"/>
    </location>
</feature>
<feature type="region of interest" description="Disordered" evidence="6">
    <location>
        <begin position="626"/>
        <end position="658"/>
    </location>
</feature>
<keyword evidence="3" id="KW-0238">DNA-binding</keyword>
<dbReference type="GeneID" id="25290781"/>
<comment type="subcellular location">
    <subcellularLocation>
        <location evidence="1">Nucleus</location>
    </subcellularLocation>
</comment>
<protein>
    <recommendedName>
        <fullName evidence="7">Zn(2)-C6 fungal-type domain-containing protein</fullName>
    </recommendedName>
</protein>
<feature type="region of interest" description="Disordered" evidence="6">
    <location>
        <begin position="745"/>
        <end position="767"/>
    </location>
</feature>
<dbReference type="InterPro" id="IPR050613">
    <property type="entry name" value="Sec_Metabolite_Reg"/>
</dbReference>
<evidence type="ECO:0000313" key="8">
    <source>
        <dbReference type="EMBL" id="KIX08055.1"/>
    </source>
</evidence>
<dbReference type="EMBL" id="KN847476">
    <property type="protein sequence ID" value="KIX08055.1"/>
    <property type="molecule type" value="Genomic_DNA"/>
</dbReference>
<dbReference type="SUPFAM" id="SSF57701">
    <property type="entry name" value="Zn2/Cys6 DNA-binding domain"/>
    <property type="match status" value="1"/>
</dbReference>